<dbReference type="AlphaFoldDB" id="A0AAN7BRW5"/>
<proteinExistence type="predicted"/>
<feature type="transmembrane region" description="Helical" evidence="1">
    <location>
        <begin position="125"/>
        <end position="147"/>
    </location>
</feature>
<accession>A0AAN7BRW5</accession>
<keyword evidence="1" id="KW-0812">Transmembrane</keyword>
<name>A0AAN7BRW5_9PEZI</name>
<comment type="caution">
    <text evidence="2">The sequence shown here is derived from an EMBL/GenBank/DDBJ whole genome shotgun (WGS) entry which is preliminary data.</text>
</comment>
<feature type="transmembrane region" description="Helical" evidence="1">
    <location>
        <begin position="204"/>
        <end position="222"/>
    </location>
</feature>
<evidence type="ECO:0000313" key="2">
    <source>
        <dbReference type="EMBL" id="KAK4228561.1"/>
    </source>
</evidence>
<dbReference type="EMBL" id="MU865317">
    <property type="protein sequence ID" value="KAK4228561.1"/>
    <property type="molecule type" value="Genomic_DNA"/>
</dbReference>
<gene>
    <name evidence="2" type="ORF">QBC38DRAFT_474700</name>
</gene>
<organism evidence="2 3">
    <name type="scientific">Podospora fimiseda</name>
    <dbReference type="NCBI Taxonomy" id="252190"/>
    <lineage>
        <taxon>Eukaryota</taxon>
        <taxon>Fungi</taxon>
        <taxon>Dikarya</taxon>
        <taxon>Ascomycota</taxon>
        <taxon>Pezizomycotina</taxon>
        <taxon>Sordariomycetes</taxon>
        <taxon>Sordariomycetidae</taxon>
        <taxon>Sordariales</taxon>
        <taxon>Podosporaceae</taxon>
        <taxon>Podospora</taxon>
    </lineage>
</organism>
<keyword evidence="1" id="KW-1133">Transmembrane helix</keyword>
<keyword evidence="3" id="KW-1185">Reference proteome</keyword>
<protein>
    <submittedName>
        <fullName evidence="2">Uncharacterized protein</fullName>
    </submittedName>
</protein>
<keyword evidence="1" id="KW-0472">Membrane</keyword>
<evidence type="ECO:0000313" key="3">
    <source>
        <dbReference type="Proteomes" id="UP001301958"/>
    </source>
</evidence>
<feature type="transmembrane region" description="Helical" evidence="1">
    <location>
        <begin position="179"/>
        <end position="198"/>
    </location>
</feature>
<reference evidence="2" key="1">
    <citation type="journal article" date="2023" name="Mol. Phylogenet. Evol.">
        <title>Genome-scale phylogeny and comparative genomics of the fungal order Sordariales.</title>
        <authorList>
            <person name="Hensen N."/>
            <person name="Bonometti L."/>
            <person name="Westerberg I."/>
            <person name="Brannstrom I.O."/>
            <person name="Guillou S."/>
            <person name="Cros-Aarteil S."/>
            <person name="Calhoun S."/>
            <person name="Haridas S."/>
            <person name="Kuo A."/>
            <person name="Mondo S."/>
            <person name="Pangilinan J."/>
            <person name="Riley R."/>
            <person name="LaButti K."/>
            <person name="Andreopoulos B."/>
            <person name="Lipzen A."/>
            <person name="Chen C."/>
            <person name="Yan M."/>
            <person name="Daum C."/>
            <person name="Ng V."/>
            <person name="Clum A."/>
            <person name="Steindorff A."/>
            <person name="Ohm R.A."/>
            <person name="Martin F."/>
            <person name="Silar P."/>
            <person name="Natvig D.O."/>
            <person name="Lalanne C."/>
            <person name="Gautier V."/>
            <person name="Ament-Velasquez S.L."/>
            <person name="Kruys A."/>
            <person name="Hutchinson M.I."/>
            <person name="Powell A.J."/>
            <person name="Barry K."/>
            <person name="Miller A.N."/>
            <person name="Grigoriev I.V."/>
            <person name="Debuchy R."/>
            <person name="Gladieux P."/>
            <person name="Hiltunen Thoren M."/>
            <person name="Johannesson H."/>
        </authorList>
    </citation>
    <scope>NUCLEOTIDE SEQUENCE</scope>
    <source>
        <strain evidence="2">CBS 990.96</strain>
    </source>
</reference>
<evidence type="ECO:0000256" key="1">
    <source>
        <dbReference type="SAM" id="Phobius"/>
    </source>
</evidence>
<dbReference type="Proteomes" id="UP001301958">
    <property type="component" value="Unassembled WGS sequence"/>
</dbReference>
<sequence length="232" mass="25620">MSSEPLVDLGQQQQVAANVRLQSPSGRPRTPIALKVDTTVTILPGSSVAYTPYSSFRSSTGDDGDADLPTPTSVKARQCLAIFHTLCLFGTAYPFRPGILSQAVDSYDVSCYHLKAVALGLDWFFLNWMLVSSGYIHFCLASLEEAISFRIGRRRRIEVSDLEKMGPQERRKGLEMTWWPGYFWVLAIGEILLLESAVVSGDQMLRMGAVGMVVVFGWVLGWKAARPLGVKL</sequence>
<reference evidence="2" key="2">
    <citation type="submission" date="2023-05" db="EMBL/GenBank/DDBJ databases">
        <authorList>
            <consortium name="Lawrence Berkeley National Laboratory"/>
            <person name="Steindorff A."/>
            <person name="Hensen N."/>
            <person name="Bonometti L."/>
            <person name="Westerberg I."/>
            <person name="Brannstrom I.O."/>
            <person name="Guillou S."/>
            <person name="Cros-Aarteil S."/>
            <person name="Calhoun S."/>
            <person name="Haridas S."/>
            <person name="Kuo A."/>
            <person name="Mondo S."/>
            <person name="Pangilinan J."/>
            <person name="Riley R."/>
            <person name="Labutti K."/>
            <person name="Andreopoulos B."/>
            <person name="Lipzen A."/>
            <person name="Chen C."/>
            <person name="Yanf M."/>
            <person name="Daum C."/>
            <person name="Ng V."/>
            <person name="Clum A."/>
            <person name="Ohm R."/>
            <person name="Martin F."/>
            <person name="Silar P."/>
            <person name="Natvig D."/>
            <person name="Lalanne C."/>
            <person name="Gautier V."/>
            <person name="Ament-Velasquez S.L."/>
            <person name="Kruys A."/>
            <person name="Hutchinson M.I."/>
            <person name="Powell A.J."/>
            <person name="Barry K."/>
            <person name="Miller A.N."/>
            <person name="Grigoriev I.V."/>
            <person name="Debuchy R."/>
            <person name="Gladieux P."/>
            <person name="Thoren M.H."/>
            <person name="Johannesson H."/>
        </authorList>
    </citation>
    <scope>NUCLEOTIDE SEQUENCE</scope>
    <source>
        <strain evidence="2">CBS 990.96</strain>
    </source>
</reference>